<dbReference type="InterPro" id="IPR036361">
    <property type="entry name" value="SAP_dom_sf"/>
</dbReference>
<organism evidence="5 6">
    <name type="scientific">Pseudozyma hubeiensis (strain SY62)</name>
    <name type="common">Yeast</name>
    <dbReference type="NCBI Taxonomy" id="1305764"/>
    <lineage>
        <taxon>Eukaryota</taxon>
        <taxon>Fungi</taxon>
        <taxon>Dikarya</taxon>
        <taxon>Basidiomycota</taxon>
        <taxon>Ustilaginomycotina</taxon>
        <taxon>Ustilaginomycetes</taxon>
        <taxon>Ustilaginales</taxon>
        <taxon>Ustilaginaceae</taxon>
        <taxon>Pseudozyma</taxon>
    </lineage>
</organism>
<gene>
    <name evidence="5" type="ORF">PHSY_000578</name>
</gene>
<feature type="region of interest" description="Disordered" evidence="3">
    <location>
        <begin position="146"/>
        <end position="228"/>
    </location>
</feature>
<name>R9NWY6_PSEHS</name>
<dbReference type="Pfam" id="PF02037">
    <property type="entry name" value="SAP"/>
    <property type="match status" value="1"/>
</dbReference>
<dbReference type="PANTHER" id="PTHR46551:SF1">
    <property type="entry name" value="SAP DOMAIN-CONTAINING RIBONUCLEOPROTEIN"/>
    <property type="match status" value="1"/>
</dbReference>
<dbReference type="GeneID" id="24105883"/>
<dbReference type="AlphaFoldDB" id="R9NWY6"/>
<feature type="compositionally biased region" description="Basic and acidic residues" evidence="3">
    <location>
        <begin position="156"/>
        <end position="192"/>
    </location>
</feature>
<dbReference type="PROSITE" id="PS50800">
    <property type="entry name" value="SAP"/>
    <property type="match status" value="1"/>
</dbReference>
<sequence>MESKLQSLKVAELKSLLTSAGLAVSGNKPDLIQRLLENPGATASLDGGAAAESAPVAAPAPTAAAPAPAAAAAPTQAAEPTPAPEDSYNTTSASESEETRRQALIVELEKRKARAAKFGQPLGEAEQKLERAIKFGLDAEDAAGVAKLAQPLGAKPLKERKQRSERTEVKKAQESEEEKQERLKRVEEEKEKARRRAERFGLSVDGDGEKKRKAEGGATTNGEKKVKA</sequence>
<evidence type="ECO:0000313" key="6">
    <source>
        <dbReference type="Proteomes" id="UP000014071"/>
    </source>
</evidence>
<evidence type="ECO:0000259" key="4">
    <source>
        <dbReference type="PROSITE" id="PS50800"/>
    </source>
</evidence>
<comment type="similarity">
    <text evidence="2">Belongs to the SAP domain-containing ribonucleoprotein family.</text>
</comment>
<evidence type="ECO:0000256" key="1">
    <source>
        <dbReference type="ARBA" id="ARBA00022553"/>
    </source>
</evidence>
<dbReference type="GO" id="GO:0016973">
    <property type="term" value="P:poly(A)+ mRNA export from nucleus"/>
    <property type="evidence" value="ECO:0007669"/>
    <property type="project" value="TreeGrafter"/>
</dbReference>
<dbReference type="Gene3D" id="1.10.720.30">
    <property type="entry name" value="SAP domain"/>
    <property type="match status" value="1"/>
</dbReference>
<evidence type="ECO:0000313" key="5">
    <source>
        <dbReference type="EMBL" id="GAC93017.1"/>
    </source>
</evidence>
<dbReference type="RefSeq" id="XP_012186604.1">
    <property type="nucleotide sequence ID" value="XM_012331214.1"/>
</dbReference>
<dbReference type="eggNOG" id="ENOG502SCI5">
    <property type="taxonomic scope" value="Eukaryota"/>
</dbReference>
<protein>
    <submittedName>
        <fullName evidence="5">Predicted RNA binding protein</fullName>
    </submittedName>
</protein>
<dbReference type="InterPro" id="IPR052240">
    <property type="entry name" value="SAP_domain_ribonucleoprotein"/>
</dbReference>
<dbReference type="SUPFAM" id="SSF68906">
    <property type="entry name" value="SAP domain"/>
    <property type="match status" value="1"/>
</dbReference>
<dbReference type="SMART" id="SM00513">
    <property type="entry name" value="SAP"/>
    <property type="match status" value="1"/>
</dbReference>
<dbReference type="EMBL" id="DF238771">
    <property type="protein sequence ID" value="GAC93017.1"/>
    <property type="molecule type" value="Genomic_DNA"/>
</dbReference>
<evidence type="ECO:0000256" key="2">
    <source>
        <dbReference type="ARBA" id="ARBA00046328"/>
    </source>
</evidence>
<feature type="region of interest" description="Disordered" evidence="3">
    <location>
        <begin position="41"/>
        <end position="105"/>
    </location>
</feature>
<dbReference type="Proteomes" id="UP000014071">
    <property type="component" value="Unassembled WGS sequence"/>
</dbReference>
<feature type="compositionally biased region" description="Low complexity" evidence="3">
    <location>
        <begin position="49"/>
        <end position="80"/>
    </location>
</feature>
<dbReference type="Pfam" id="PF18592">
    <property type="entry name" value="Tho1_MOS11_C"/>
    <property type="match status" value="1"/>
</dbReference>
<dbReference type="PANTHER" id="PTHR46551">
    <property type="entry name" value="SAP DOMAIN-CONTAINING RIBONUCLEOPROTEIN"/>
    <property type="match status" value="1"/>
</dbReference>
<dbReference type="GO" id="GO:0005634">
    <property type="term" value="C:nucleus"/>
    <property type="evidence" value="ECO:0007669"/>
    <property type="project" value="TreeGrafter"/>
</dbReference>
<proteinExistence type="inferred from homology"/>
<dbReference type="STRING" id="1305764.R9NWY6"/>
<feature type="domain" description="SAP" evidence="4">
    <location>
        <begin position="5"/>
        <end position="39"/>
    </location>
</feature>
<evidence type="ECO:0000256" key="3">
    <source>
        <dbReference type="SAM" id="MobiDB-lite"/>
    </source>
</evidence>
<accession>R9NWY6</accession>
<dbReference type="InterPro" id="IPR040746">
    <property type="entry name" value="THO1_MOS11_C"/>
</dbReference>
<dbReference type="InterPro" id="IPR003034">
    <property type="entry name" value="SAP_dom"/>
</dbReference>
<dbReference type="HOGENOM" id="CLU_1058435_0_0_1"/>
<keyword evidence="6" id="KW-1185">Reference proteome</keyword>
<keyword evidence="1" id="KW-0597">Phosphoprotein</keyword>
<reference evidence="6" key="1">
    <citation type="journal article" date="2013" name="Genome Announc.">
        <title>Draft genome sequence of the basidiomycetous yeast-like fungus Pseudozyma hubeiensis SY62, which produces an abundant amount of the biosurfactant mannosylerythritol lipids.</title>
        <authorList>
            <person name="Konishi M."/>
            <person name="Hatada Y."/>
            <person name="Horiuchi J."/>
        </authorList>
    </citation>
    <scope>NUCLEOTIDE SEQUENCE [LARGE SCALE GENOMIC DNA]</scope>
    <source>
        <strain evidence="6">SY62</strain>
    </source>
</reference>
<dbReference type="OrthoDB" id="272357at2759"/>